<dbReference type="Proteomes" id="UP000053923">
    <property type="component" value="Unassembled WGS sequence"/>
</dbReference>
<keyword evidence="2" id="KW-0547">Nucleotide-binding</keyword>
<dbReference type="InterPro" id="IPR014606">
    <property type="entry name" value="Heptose_7-P_kinase"/>
</dbReference>
<gene>
    <name evidence="8" type="ORF">ADL12_34090</name>
</gene>
<dbReference type="PANTHER" id="PTHR32463:SF0">
    <property type="entry name" value="L-FUCOSE KINASE"/>
    <property type="match status" value="1"/>
</dbReference>
<dbReference type="EMBL" id="LLZG01000366">
    <property type="protein sequence ID" value="KUL25741.1"/>
    <property type="molecule type" value="Genomic_DNA"/>
</dbReference>
<evidence type="ECO:0000256" key="4">
    <source>
        <dbReference type="ARBA" id="ARBA00022840"/>
    </source>
</evidence>
<dbReference type="Pfam" id="PF08544">
    <property type="entry name" value="GHMP_kinases_C"/>
    <property type="match status" value="1"/>
</dbReference>
<evidence type="ECO:0000256" key="3">
    <source>
        <dbReference type="ARBA" id="ARBA00022777"/>
    </source>
</evidence>
<proteinExistence type="inferred from homology"/>
<evidence type="ECO:0000256" key="5">
    <source>
        <dbReference type="ARBA" id="ARBA00038121"/>
    </source>
</evidence>
<dbReference type="SUPFAM" id="SSF54211">
    <property type="entry name" value="Ribosomal protein S5 domain 2-like"/>
    <property type="match status" value="1"/>
</dbReference>
<evidence type="ECO:0000259" key="7">
    <source>
        <dbReference type="Pfam" id="PF08544"/>
    </source>
</evidence>
<organism evidence="8 9">
    <name type="scientific">Streptomyces regalis</name>
    <dbReference type="NCBI Taxonomy" id="68262"/>
    <lineage>
        <taxon>Bacteria</taxon>
        <taxon>Bacillati</taxon>
        <taxon>Actinomycetota</taxon>
        <taxon>Actinomycetes</taxon>
        <taxon>Kitasatosporales</taxon>
        <taxon>Streptomycetaceae</taxon>
        <taxon>Streptomyces</taxon>
    </lineage>
</organism>
<dbReference type="AlphaFoldDB" id="A0A101JF99"/>
<feature type="domain" description="GHMP kinase C-terminal" evidence="7">
    <location>
        <begin position="231"/>
        <end position="305"/>
    </location>
</feature>
<evidence type="ECO:0000256" key="2">
    <source>
        <dbReference type="ARBA" id="ARBA00022741"/>
    </source>
</evidence>
<protein>
    <recommendedName>
        <fullName evidence="10">GHMP kinase</fullName>
    </recommendedName>
</protein>
<dbReference type="InterPro" id="IPR013750">
    <property type="entry name" value="GHMP_kinase_C_dom"/>
</dbReference>
<dbReference type="GO" id="GO:0050201">
    <property type="term" value="F:fucokinase activity"/>
    <property type="evidence" value="ECO:0007669"/>
    <property type="project" value="TreeGrafter"/>
</dbReference>
<dbReference type="InterPro" id="IPR006204">
    <property type="entry name" value="GHMP_kinase_N_dom"/>
</dbReference>
<dbReference type="GO" id="GO:0005524">
    <property type="term" value="F:ATP binding"/>
    <property type="evidence" value="ECO:0007669"/>
    <property type="project" value="UniProtKB-KW"/>
</dbReference>
<dbReference type="GO" id="GO:0042352">
    <property type="term" value="P:GDP-L-fucose salvage"/>
    <property type="evidence" value="ECO:0007669"/>
    <property type="project" value="TreeGrafter"/>
</dbReference>
<dbReference type="Gene3D" id="3.30.230.120">
    <property type="match status" value="1"/>
</dbReference>
<evidence type="ECO:0000259" key="6">
    <source>
        <dbReference type="Pfam" id="PF00288"/>
    </source>
</evidence>
<dbReference type="PRINTS" id="PR00960">
    <property type="entry name" value="LMBPPROTEIN"/>
</dbReference>
<dbReference type="SUPFAM" id="SSF55060">
    <property type="entry name" value="GHMP Kinase, C-terminal domain"/>
    <property type="match status" value="1"/>
</dbReference>
<dbReference type="InterPro" id="IPR001174">
    <property type="entry name" value="HddA/FKP"/>
</dbReference>
<dbReference type="Pfam" id="PF00288">
    <property type="entry name" value="GHMP_kinases_N"/>
    <property type="match status" value="1"/>
</dbReference>
<keyword evidence="4" id="KW-0067">ATP-binding</keyword>
<reference evidence="9" key="1">
    <citation type="submission" date="2015-10" db="EMBL/GenBank/DDBJ databases">
        <authorList>
            <person name="Ju K.-S."/>
            <person name="Doroghazi J.R."/>
            <person name="Metcalf W.W."/>
        </authorList>
    </citation>
    <scope>NUCLEOTIDE SEQUENCE [LARGE SCALE GENOMIC DNA]</scope>
    <source>
        <strain evidence="9">NRRL 3151</strain>
    </source>
</reference>
<accession>A0A101JF99</accession>
<evidence type="ECO:0008006" key="10">
    <source>
        <dbReference type="Google" id="ProtNLM"/>
    </source>
</evidence>
<dbReference type="InterPro" id="IPR006203">
    <property type="entry name" value="GHMP_knse_ATP-bd_CS"/>
</dbReference>
<dbReference type="InterPro" id="IPR052203">
    <property type="entry name" value="GHMP_Kinase-Related"/>
</dbReference>
<comment type="similarity">
    <text evidence="5">Belongs to the GHMP kinase family.</text>
</comment>
<sequence length="330" mass="34695">MLISSAPLRISLAGGGTDLPSYARLHEGVVLGAAIDRRVAVVASTSRTTAATRGAARACLDQCCRTADLPAVANPYARAALERYWDRNPLEIASMGDVPPGTGMGSSAAFCVAMVGALSPRSVTTPVQLAEAAAQIEMGALGRPVGGQDHYLSALGGFRLMRFRRDGSTEVESVEVSARTRARLDKELMLFYSGVTRDAAVILAAQDSHSRAENGDVLERLHGIKALTTDMLQALTSGDCDAVGSILHTHWELKQGLSSKVSLSRIDTFYAEARAAGATGGKLLGAGGGGYVLLHVPEAGQADVRALAQAHSFIEEPFRFELAGHRISQP</sequence>
<comment type="caution">
    <text evidence="8">The sequence shown here is derived from an EMBL/GenBank/DDBJ whole genome shotgun (WGS) entry which is preliminary data.</text>
</comment>
<keyword evidence="9" id="KW-1185">Reference proteome</keyword>
<evidence type="ECO:0000313" key="9">
    <source>
        <dbReference type="Proteomes" id="UP000053923"/>
    </source>
</evidence>
<keyword evidence="3" id="KW-0418">Kinase</keyword>
<keyword evidence="1" id="KW-0808">Transferase</keyword>
<dbReference type="InterPro" id="IPR020568">
    <property type="entry name" value="Ribosomal_Su5_D2-typ_SF"/>
</dbReference>
<evidence type="ECO:0000313" key="8">
    <source>
        <dbReference type="EMBL" id="KUL25741.1"/>
    </source>
</evidence>
<dbReference type="PANTHER" id="PTHR32463">
    <property type="entry name" value="L-FUCOSE KINASE"/>
    <property type="match status" value="1"/>
</dbReference>
<dbReference type="InterPro" id="IPR036554">
    <property type="entry name" value="GHMP_kinase_C_sf"/>
</dbReference>
<dbReference type="PROSITE" id="PS00627">
    <property type="entry name" value="GHMP_KINASES_ATP"/>
    <property type="match status" value="1"/>
</dbReference>
<dbReference type="PIRSF" id="PIRSF036406">
    <property type="entry name" value="Hept_kin"/>
    <property type="match status" value="1"/>
</dbReference>
<name>A0A101JF99_9ACTN</name>
<feature type="domain" description="GHMP kinase N-terminal" evidence="6">
    <location>
        <begin position="80"/>
        <end position="157"/>
    </location>
</feature>
<evidence type="ECO:0000256" key="1">
    <source>
        <dbReference type="ARBA" id="ARBA00022679"/>
    </source>
</evidence>